<reference evidence="2" key="1">
    <citation type="submission" date="2018-05" db="EMBL/GenBank/DDBJ databases">
        <authorList>
            <person name="Lanie J.A."/>
            <person name="Ng W.-L."/>
            <person name="Kazmierczak K.M."/>
            <person name="Andrzejewski T.M."/>
            <person name="Davidsen T.M."/>
            <person name="Wayne K.J."/>
            <person name="Tettelin H."/>
            <person name="Glass J.I."/>
            <person name="Rusch D."/>
            <person name="Podicherti R."/>
            <person name="Tsui H.-C.T."/>
            <person name="Winkler M.E."/>
        </authorList>
    </citation>
    <scope>NUCLEOTIDE SEQUENCE</scope>
</reference>
<organism evidence="2">
    <name type="scientific">marine metagenome</name>
    <dbReference type="NCBI Taxonomy" id="408172"/>
    <lineage>
        <taxon>unclassified sequences</taxon>
        <taxon>metagenomes</taxon>
        <taxon>ecological metagenomes</taxon>
    </lineage>
</organism>
<dbReference type="InterPro" id="IPR016084">
    <property type="entry name" value="Haem_Oase-like_multi-hlx"/>
</dbReference>
<dbReference type="InterPro" id="IPR004305">
    <property type="entry name" value="Thiaminase-2/PQQC"/>
</dbReference>
<dbReference type="SUPFAM" id="SSF48613">
    <property type="entry name" value="Heme oxygenase-like"/>
    <property type="match status" value="1"/>
</dbReference>
<feature type="domain" description="Thiaminase-2/PQQC" evidence="1">
    <location>
        <begin position="8"/>
        <end position="84"/>
    </location>
</feature>
<dbReference type="Pfam" id="PF03070">
    <property type="entry name" value="TENA_THI-4"/>
    <property type="match status" value="1"/>
</dbReference>
<feature type="non-terminal residue" evidence="2">
    <location>
        <position position="84"/>
    </location>
</feature>
<evidence type="ECO:0000313" key="2">
    <source>
        <dbReference type="EMBL" id="SVB98177.1"/>
    </source>
</evidence>
<protein>
    <recommendedName>
        <fullName evidence="1">Thiaminase-2/PQQC domain-containing protein</fullName>
    </recommendedName>
</protein>
<sequence length="84" mass="9745">MKSQVRKPFLLGLIAGDLPTECFQYWLRVDYPYLHNFVKVCALGMVKASTSEDVDVMLYHVQSVQEEMRDHEKHAKQLGMSIED</sequence>
<proteinExistence type="predicted"/>
<dbReference type="Gene3D" id="1.20.910.10">
    <property type="entry name" value="Heme oxygenase-like"/>
    <property type="match status" value="1"/>
</dbReference>
<gene>
    <name evidence="2" type="ORF">METZ01_LOCUS251031</name>
</gene>
<accession>A0A382IG15</accession>
<dbReference type="AlphaFoldDB" id="A0A382IG15"/>
<dbReference type="EMBL" id="UINC01066964">
    <property type="protein sequence ID" value="SVB98177.1"/>
    <property type="molecule type" value="Genomic_DNA"/>
</dbReference>
<evidence type="ECO:0000259" key="1">
    <source>
        <dbReference type="Pfam" id="PF03070"/>
    </source>
</evidence>
<name>A0A382IG15_9ZZZZ</name>